<dbReference type="InterPro" id="IPR004443">
    <property type="entry name" value="YjeF_N_dom"/>
</dbReference>
<evidence type="ECO:0000259" key="2">
    <source>
        <dbReference type="PROSITE" id="PS51385"/>
    </source>
</evidence>
<dbReference type="InterPro" id="IPR036652">
    <property type="entry name" value="YjeF_N_dom_sf"/>
</dbReference>
<organism evidence="3">
    <name type="scientific">marine metagenome</name>
    <dbReference type="NCBI Taxonomy" id="408172"/>
    <lineage>
        <taxon>unclassified sequences</taxon>
        <taxon>metagenomes</taxon>
        <taxon>ecological metagenomes</taxon>
    </lineage>
</organism>
<dbReference type="EMBL" id="UINC01112121">
    <property type="protein sequence ID" value="SVC80831.1"/>
    <property type="molecule type" value="Genomic_DNA"/>
</dbReference>
<reference evidence="3" key="1">
    <citation type="submission" date="2018-05" db="EMBL/GenBank/DDBJ databases">
        <authorList>
            <person name="Lanie J.A."/>
            <person name="Ng W.-L."/>
            <person name="Kazmierczak K.M."/>
            <person name="Andrzejewski T.M."/>
            <person name="Davidsen T.M."/>
            <person name="Wayne K.J."/>
            <person name="Tettelin H."/>
            <person name="Glass J.I."/>
            <person name="Rusch D."/>
            <person name="Podicherti R."/>
            <person name="Tsui H.-C.T."/>
            <person name="Winkler M.E."/>
        </authorList>
    </citation>
    <scope>NUCLEOTIDE SEQUENCE</scope>
</reference>
<proteinExistence type="inferred from homology"/>
<dbReference type="SUPFAM" id="SSF64153">
    <property type="entry name" value="YjeF N-terminal domain-like"/>
    <property type="match status" value="1"/>
</dbReference>
<evidence type="ECO:0000313" key="3">
    <source>
        <dbReference type="EMBL" id="SVC80831.1"/>
    </source>
</evidence>
<dbReference type="PROSITE" id="PS51383">
    <property type="entry name" value="YJEF_C_3"/>
    <property type="match status" value="1"/>
</dbReference>
<dbReference type="InterPro" id="IPR000631">
    <property type="entry name" value="CARKD"/>
</dbReference>
<feature type="domain" description="YjeF C-terminal" evidence="1">
    <location>
        <begin position="225"/>
        <end position="255"/>
    </location>
</feature>
<accession>A0A382Q9A6</accession>
<dbReference type="Pfam" id="PF03853">
    <property type="entry name" value="YjeF_N"/>
    <property type="match status" value="1"/>
</dbReference>
<dbReference type="Gene3D" id="3.40.50.10260">
    <property type="entry name" value="YjeF N-terminal domain"/>
    <property type="match status" value="1"/>
</dbReference>
<evidence type="ECO:0000259" key="1">
    <source>
        <dbReference type="PROSITE" id="PS51383"/>
    </source>
</evidence>
<dbReference type="AlphaFoldDB" id="A0A382Q9A6"/>
<dbReference type="PROSITE" id="PS51385">
    <property type="entry name" value="YJEF_N"/>
    <property type="match status" value="1"/>
</dbReference>
<protein>
    <submittedName>
        <fullName evidence="3">Uncharacterized protein</fullName>
    </submittedName>
</protein>
<sequence length="255" mass="26877">MSLPLNHGGVSLLSVDQMYEADRLAVSAGTPSITLMENACEAVVAEIRSRWSPRPILVLCGPGNNGGDGLGVATLLRQARWPVKVALLGSSDAFAGDGAIMARRWGGPYVDFDPEQLCEVSLVVDALFGAGLRGPIEGRARAMLHMAAQCETEIIAVDVPSGLDGDTGEILGFAAESAVTVTFFRPKPGHILLPGRDFVGELVVADIGIPSSVLGEIKPKQYLNGPALWLPSWPDLSSDTHKYRRGHALVMGGGP</sequence>
<dbReference type="NCBIfam" id="TIGR00197">
    <property type="entry name" value="yjeF_nterm"/>
    <property type="match status" value="1"/>
</dbReference>
<feature type="non-terminal residue" evidence="3">
    <location>
        <position position="255"/>
    </location>
</feature>
<feature type="domain" description="YjeF N-terminal" evidence="2">
    <location>
        <begin position="18"/>
        <end position="215"/>
    </location>
</feature>
<gene>
    <name evidence="3" type="ORF">METZ01_LOCUS333685</name>
</gene>
<name>A0A382Q9A6_9ZZZZ</name>
<dbReference type="GO" id="GO:0016836">
    <property type="term" value="F:hydro-lyase activity"/>
    <property type="evidence" value="ECO:0007669"/>
    <property type="project" value="InterPro"/>
</dbReference>
<dbReference type="HAMAP" id="MF_01966">
    <property type="entry name" value="NADHX_epimerase"/>
    <property type="match status" value="1"/>
</dbReference>